<reference evidence="2" key="1">
    <citation type="submission" date="2020-01" db="EMBL/GenBank/DDBJ databases">
        <authorList>
            <person name="Mishra B."/>
        </authorList>
    </citation>
    <scope>NUCLEOTIDE SEQUENCE [LARGE SCALE GENOMIC DNA]</scope>
</reference>
<protein>
    <submittedName>
        <fullName evidence="2">Uncharacterized protein</fullName>
    </submittedName>
</protein>
<feature type="region of interest" description="Disordered" evidence="1">
    <location>
        <begin position="138"/>
        <end position="159"/>
    </location>
</feature>
<accession>A0A6D2LDZ3</accession>
<comment type="caution">
    <text evidence="2">The sequence shown here is derived from an EMBL/GenBank/DDBJ whole genome shotgun (WGS) entry which is preliminary data.</text>
</comment>
<dbReference type="Proteomes" id="UP000467841">
    <property type="component" value="Unassembled WGS sequence"/>
</dbReference>
<sequence>MLDKLIGGYGHRFGLKDQRSYGFEEHKEFVSHEESEGGYFDSQARYDHRMRFPANHGRPPMAHMPRCNEEDSDSDVEDFYERSQSHHTTVLPHHGKNHHQQPPHMNFMPPPPMAQPHHNGKMGNGWHDDAYHGAQGMLHHGGQGKQHQGGHGMQQHGVHGMQQHGAHGMQQHVEHGIKHQDRLMAPHAPPHHMYMNPIHGSGAGRAVMMKATENWRVTNSSGGHHKAGWGSKGL</sequence>
<feature type="compositionally biased region" description="Gly residues" evidence="1">
    <location>
        <begin position="139"/>
        <end position="152"/>
    </location>
</feature>
<feature type="region of interest" description="Disordered" evidence="1">
    <location>
        <begin position="54"/>
        <end position="73"/>
    </location>
</feature>
<dbReference type="AlphaFoldDB" id="A0A6D2LDZ3"/>
<feature type="region of interest" description="Disordered" evidence="1">
    <location>
        <begin position="82"/>
        <end position="102"/>
    </location>
</feature>
<evidence type="ECO:0000313" key="3">
    <source>
        <dbReference type="Proteomes" id="UP000467841"/>
    </source>
</evidence>
<gene>
    <name evidence="2" type="ORF">MERR_LOCUS45531</name>
</gene>
<proteinExistence type="predicted"/>
<dbReference type="OrthoDB" id="1088418at2759"/>
<evidence type="ECO:0000313" key="2">
    <source>
        <dbReference type="EMBL" id="CAA7058295.1"/>
    </source>
</evidence>
<name>A0A6D2LDZ3_9BRAS</name>
<dbReference type="EMBL" id="CACVBM020001718">
    <property type="protein sequence ID" value="CAA7058295.1"/>
    <property type="molecule type" value="Genomic_DNA"/>
</dbReference>
<keyword evidence="3" id="KW-1185">Reference proteome</keyword>
<organism evidence="2 3">
    <name type="scientific">Microthlaspi erraticum</name>
    <dbReference type="NCBI Taxonomy" id="1685480"/>
    <lineage>
        <taxon>Eukaryota</taxon>
        <taxon>Viridiplantae</taxon>
        <taxon>Streptophyta</taxon>
        <taxon>Embryophyta</taxon>
        <taxon>Tracheophyta</taxon>
        <taxon>Spermatophyta</taxon>
        <taxon>Magnoliopsida</taxon>
        <taxon>eudicotyledons</taxon>
        <taxon>Gunneridae</taxon>
        <taxon>Pentapetalae</taxon>
        <taxon>rosids</taxon>
        <taxon>malvids</taxon>
        <taxon>Brassicales</taxon>
        <taxon>Brassicaceae</taxon>
        <taxon>Coluteocarpeae</taxon>
        <taxon>Microthlaspi</taxon>
    </lineage>
</organism>
<evidence type="ECO:0000256" key="1">
    <source>
        <dbReference type="SAM" id="MobiDB-lite"/>
    </source>
</evidence>